<evidence type="ECO:0000313" key="3">
    <source>
        <dbReference type="Proteomes" id="UP001519363"/>
    </source>
</evidence>
<accession>A0ABS5AJ54</accession>
<dbReference type="RefSeq" id="WP_143342678.1">
    <property type="nucleotide sequence ID" value="NZ_JAGIOO010000001.1"/>
</dbReference>
<reference evidence="2 3" key="1">
    <citation type="submission" date="2021-03" db="EMBL/GenBank/DDBJ databases">
        <title>Sequencing the genomes of 1000 actinobacteria strains.</title>
        <authorList>
            <person name="Klenk H.-P."/>
        </authorList>
    </citation>
    <scope>NUCLEOTIDE SEQUENCE [LARGE SCALE GENOMIC DNA]</scope>
    <source>
        <strain evidence="2 3">DSM 44580</strain>
    </source>
</reference>
<gene>
    <name evidence="2" type="ORF">JOF53_005453</name>
</gene>
<feature type="transmembrane region" description="Helical" evidence="1">
    <location>
        <begin position="12"/>
        <end position="30"/>
    </location>
</feature>
<name>A0ABS5AJ54_9PSEU</name>
<protein>
    <recommendedName>
        <fullName evidence="4">DUF3592 domain-containing protein</fullName>
    </recommendedName>
</protein>
<keyword evidence="1" id="KW-0472">Membrane</keyword>
<dbReference type="EMBL" id="JAGIOO010000001">
    <property type="protein sequence ID" value="MBP2476581.1"/>
    <property type="molecule type" value="Genomic_DNA"/>
</dbReference>
<keyword evidence="3" id="KW-1185">Reference proteome</keyword>
<dbReference type="Proteomes" id="UP001519363">
    <property type="component" value="Unassembled WGS sequence"/>
</dbReference>
<sequence length="153" mass="15859">MPSRPAPVRWGLILLGVALVGLGTALVVWLRPLLGDTPAQARTREATATVVTSSPCSMSQAKDVVEVEVDGQKRQAKLDGCGHQPGEKLQVALPESLGTGELVVLPAGAAPTSGGPVSRLDSVLLALACVAGALYGFLLRIRLPGRNHTQPKV</sequence>
<evidence type="ECO:0000313" key="2">
    <source>
        <dbReference type="EMBL" id="MBP2476581.1"/>
    </source>
</evidence>
<organism evidence="2 3">
    <name type="scientific">Crossiella equi</name>
    <dbReference type="NCBI Taxonomy" id="130796"/>
    <lineage>
        <taxon>Bacteria</taxon>
        <taxon>Bacillati</taxon>
        <taxon>Actinomycetota</taxon>
        <taxon>Actinomycetes</taxon>
        <taxon>Pseudonocardiales</taxon>
        <taxon>Pseudonocardiaceae</taxon>
        <taxon>Crossiella</taxon>
    </lineage>
</organism>
<feature type="transmembrane region" description="Helical" evidence="1">
    <location>
        <begin position="123"/>
        <end position="143"/>
    </location>
</feature>
<comment type="caution">
    <text evidence="2">The sequence shown here is derived from an EMBL/GenBank/DDBJ whole genome shotgun (WGS) entry which is preliminary data.</text>
</comment>
<evidence type="ECO:0000256" key="1">
    <source>
        <dbReference type="SAM" id="Phobius"/>
    </source>
</evidence>
<proteinExistence type="predicted"/>
<keyword evidence="1" id="KW-1133">Transmembrane helix</keyword>
<evidence type="ECO:0008006" key="4">
    <source>
        <dbReference type="Google" id="ProtNLM"/>
    </source>
</evidence>
<keyword evidence="1" id="KW-0812">Transmembrane</keyword>